<dbReference type="SUPFAM" id="SSF52540">
    <property type="entry name" value="P-loop containing nucleoside triphosphate hydrolases"/>
    <property type="match status" value="1"/>
</dbReference>
<dbReference type="Proteomes" id="UP000736335">
    <property type="component" value="Unassembled WGS sequence"/>
</dbReference>
<feature type="non-terminal residue" evidence="1">
    <location>
        <position position="1"/>
    </location>
</feature>
<evidence type="ECO:0000313" key="2">
    <source>
        <dbReference type="EMBL" id="KAF9781869.1"/>
    </source>
</evidence>
<reference evidence="1" key="2">
    <citation type="submission" date="2020-11" db="EMBL/GenBank/DDBJ databases">
        <authorList>
            <consortium name="DOE Joint Genome Institute"/>
            <person name="Kuo A."/>
            <person name="Miyauchi S."/>
            <person name="Kiss E."/>
            <person name="Drula E."/>
            <person name="Kohler A."/>
            <person name="Sanchez-Garcia M."/>
            <person name="Andreopoulos B."/>
            <person name="Barry K.W."/>
            <person name="Bonito G."/>
            <person name="Buee M."/>
            <person name="Carver A."/>
            <person name="Chen C."/>
            <person name="Cichocki N."/>
            <person name="Clum A."/>
            <person name="Culley D."/>
            <person name="Crous P.W."/>
            <person name="Fauchery L."/>
            <person name="Girlanda M."/>
            <person name="Hayes R."/>
            <person name="Keri Z."/>
            <person name="Labutti K."/>
            <person name="Lipzen A."/>
            <person name="Lombard V."/>
            <person name="Magnuson J."/>
            <person name="Maillard F."/>
            <person name="Morin E."/>
            <person name="Murat C."/>
            <person name="Nolan M."/>
            <person name="Ohm R."/>
            <person name="Pangilinan J."/>
            <person name="Pereira M."/>
            <person name="Perotto S."/>
            <person name="Peter M."/>
            <person name="Riley R."/>
            <person name="Sitrit Y."/>
            <person name="Stielow B."/>
            <person name="Szollosi G."/>
            <person name="Zifcakova L."/>
            <person name="Stursova M."/>
            <person name="Spatafora J.W."/>
            <person name="Tedersoo L."/>
            <person name="Vaario L.-M."/>
            <person name="Yamada A."/>
            <person name="Yan M."/>
            <person name="Wang P."/>
            <person name="Xu J."/>
            <person name="Bruns T."/>
            <person name="Baldrian P."/>
            <person name="Vilgalys R."/>
            <person name="Henrissat B."/>
            <person name="Grigoriev I.V."/>
            <person name="Hibbett D."/>
            <person name="Nagy L.G."/>
            <person name="Martin F.M."/>
        </authorList>
    </citation>
    <scope>NUCLEOTIDE SEQUENCE</scope>
    <source>
        <strain evidence="1">UH-Tt-Lm1</strain>
    </source>
</reference>
<sequence>EARKSRKEYNSHATREALTNAVKLAFNQNTPRDFQLDVAEALILGLDATVVAGTGSGKTLPWAMPLLLD</sequence>
<organism evidence="1 3">
    <name type="scientific">Thelephora terrestris</name>
    <dbReference type="NCBI Taxonomy" id="56493"/>
    <lineage>
        <taxon>Eukaryota</taxon>
        <taxon>Fungi</taxon>
        <taxon>Dikarya</taxon>
        <taxon>Basidiomycota</taxon>
        <taxon>Agaricomycotina</taxon>
        <taxon>Agaricomycetes</taxon>
        <taxon>Thelephorales</taxon>
        <taxon>Thelephoraceae</taxon>
        <taxon>Thelephora</taxon>
    </lineage>
</organism>
<dbReference type="AlphaFoldDB" id="A0A9P6H944"/>
<dbReference type="InterPro" id="IPR027417">
    <property type="entry name" value="P-loop_NTPase"/>
</dbReference>
<evidence type="ECO:0000313" key="3">
    <source>
        <dbReference type="Proteomes" id="UP000736335"/>
    </source>
</evidence>
<reference evidence="1" key="1">
    <citation type="journal article" date="2020" name="Nat. Commun.">
        <title>Large-scale genome sequencing of mycorrhizal fungi provides insights into the early evolution of symbiotic traits.</title>
        <authorList>
            <person name="Miyauchi S."/>
            <person name="Kiss E."/>
            <person name="Kuo A."/>
            <person name="Drula E."/>
            <person name="Kohler A."/>
            <person name="Sanchez-Garcia M."/>
            <person name="Morin E."/>
            <person name="Andreopoulos B."/>
            <person name="Barry K.W."/>
            <person name="Bonito G."/>
            <person name="Buee M."/>
            <person name="Carver A."/>
            <person name="Chen C."/>
            <person name="Cichocki N."/>
            <person name="Clum A."/>
            <person name="Culley D."/>
            <person name="Crous P.W."/>
            <person name="Fauchery L."/>
            <person name="Girlanda M."/>
            <person name="Hayes R.D."/>
            <person name="Keri Z."/>
            <person name="LaButti K."/>
            <person name="Lipzen A."/>
            <person name="Lombard V."/>
            <person name="Magnuson J."/>
            <person name="Maillard F."/>
            <person name="Murat C."/>
            <person name="Nolan M."/>
            <person name="Ohm R.A."/>
            <person name="Pangilinan J."/>
            <person name="Pereira M.F."/>
            <person name="Perotto S."/>
            <person name="Peter M."/>
            <person name="Pfister S."/>
            <person name="Riley R."/>
            <person name="Sitrit Y."/>
            <person name="Stielow J.B."/>
            <person name="Szollosi G."/>
            <person name="Zifcakova L."/>
            <person name="Stursova M."/>
            <person name="Spatafora J.W."/>
            <person name="Tedersoo L."/>
            <person name="Vaario L.M."/>
            <person name="Yamada A."/>
            <person name="Yan M."/>
            <person name="Wang P."/>
            <person name="Xu J."/>
            <person name="Bruns T."/>
            <person name="Baldrian P."/>
            <person name="Vilgalys R."/>
            <person name="Dunand C."/>
            <person name="Henrissat B."/>
            <person name="Grigoriev I.V."/>
            <person name="Hibbett D."/>
            <person name="Nagy L.G."/>
            <person name="Martin F.M."/>
        </authorList>
    </citation>
    <scope>NUCLEOTIDE SEQUENCE</scope>
    <source>
        <strain evidence="1">UH-Tt-Lm1</strain>
    </source>
</reference>
<evidence type="ECO:0000313" key="1">
    <source>
        <dbReference type="EMBL" id="KAF9781867.1"/>
    </source>
</evidence>
<keyword evidence="3" id="KW-1185">Reference proteome</keyword>
<comment type="caution">
    <text evidence="1">The sequence shown here is derived from an EMBL/GenBank/DDBJ whole genome shotgun (WGS) entry which is preliminary data.</text>
</comment>
<protein>
    <recommendedName>
        <fullName evidence="4">DEAD/DEAH box helicase domain-containing protein</fullName>
    </recommendedName>
</protein>
<name>A0A9P6H944_9AGAM</name>
<dbReference type="OrthoDB" id="2499463at2759"/>
<proteinExistence type="predicted"/>
<dbReference type="EMBL" id="WIUZ02000013">
    <property type="protein sequence ID" value="KAF9781867.1"/>
    <property type="molecule type" value="Genomic_DNA"/>
</dbReference>
<dbReference type="Gene3D" id="3.40.50.300">
    <property type="entry name" value="P-loop containing nucleotide triphosphate hydrolases"/>
    <property type="match status" value="1"/>
</dbReference>
<gene>
    <name evidence="1" type="ORF">BJ322DRAFT_982943</name>
    <name evidence="2" type="ORF">BJ322DRAFT_985004</name>
</gene>
<evidence type="ECO:0008006" key="4">
    <source>
        <dbReference type="Google" id="ProtNLM"/>
    </source>
</evidence>
<dbReference type="EMBL" id="WIUZ02000013">
    <property type="protein sequence ID" value="KAF9781869.1"/>
    <property type="molecule type" value="Genomic_DNA"/>
</dbReference>
<accession>A0A9P6H944</accession>
<feature type="non-terminal residue" evidence="1">
    <location>
        <position position="69"/>
    </location>
</feature>